<dbReference type="Proteomes" id="UP000326759">
    <property type="component" value="Unassembled WGS sequence"/>
</dbReference>
<comment type="caution">
    <text evidence="1">The sequence shown here is derived from an EMBL/GenBank/DDBJ whole genome shotgun (WGS) entry which is preliminary data.</text>
</comment>
<name>A0A5N5SHX2_9CRUS</name>
<evidence type="ECO:0000313" key="1">
    <source>
        <dbReference type="EMBL" id="KAB7493801.1"/>
    </source>
</evidence>
<organism evidence="1 2">
    <name type="scientific">Armadillidium nasatum</name>
    <dbReference type="NCBI Taxonomy" id="96803"/>
    <lineage>
        <taxon>Eukaryota</taxon>
        <taxon>Metazoa</taxon>
        <taxon>Ecdysozoa</taxon>
        <taxon>Arthropoda</taxon>
        <taxon>Crustacea</taxon>
        <taxon>Multicrustacea</taxon>
        <taxon>Malacostraca</taxon>
        <taxon>Eumalacostraca</taxon>
        <taxon>Peracarida</taxon>
        <taxon>Isopoda</taxon>
        <taxon>Oniscidea</taxon>
        <taxon>Crinocheta</taxon>
        <taxon>Armadillidiidae</taxon>
        <taxon>Armadillidium</taxon>
    </lineage>
</organism>
<keyword evidence="2" id="KW-1185">Reference proteome</keyword>
<gene>
    <name evidence="1" type="ORF">Anas_02297</name>
</gene>
<accession>A0A5N5SHX2</accession>
<proteinExistence type="predicted"/>
<reference evidence="1 2" key="1">
    <citation type="journal article" date="2019" name="PLoS Biol.">
        <title>Sex chromosomes control vertical transmission of feminizing Wolbachia symbionts in an isopod.</title>
        <authorList>
            <person name="Becking T."/>
            <person name="Chebbi M.A."/>
            <person name="Giraud I."/>
            <person name="Moumen B."/>
            <person name="Laverre T."/>
            <person name="Caubet Y."/>
            <person name="Peccoud J."/>
            <person name="Gilbert C."/>
            <person name="Cordaux R."/>
        </authorList>
    </citation>
    <scope>NUCLEOTIDE SEQUENCE [LARGE SCALE GENOMIC DNA]</scope>
    <source>
        <strain evidence="1">ANa2</strain>
        <tissue evidence="1">Whole body excluding digestive tract and cuticle</tissue>
    </source>
</reference>
<protein>
    <submittedName>
        <fullName evidence="1">Uncharacterized protein</fullName>
    </submittedName>
</protein>
<dbReference type="AlphaFoldDB" id="A0A5N5SHX2"/>
<sequence length="113" mass="12872">MAPSQMKIGYRILKPNHSITLVLPRNLNITNASAKHLKMTSTEKLLLSSLDGGELEMRVNGLLVEFRKARINVSIRDISEISEMFYLVSINKAFEMCLSDKDDARSFTKYFIC</sequence>
<evidence type="ECO:0000313" key="2">
    <source>
        <dbReference type="Proteomes" id="UP000326759"/>
    </source>
</evidence>
<dbReference type="EMBL" id="SEYY01024902">
    <property type="protein sequence ID" value="KAB7493801.1"/>
    <property type="molecule type" value="Genomic_DNA"/>
</dbReference>